<feature type="transmembrane region" description="Helical" evidence="7">
    <location>
        <begin position="147"/>
        <end position="165"/>
    </location>
</feature>
<comment type="similarity">
    <text evidence="2">Belongs to the SLC34A transporter family.</text>
</comment>
<evidence type="ECO:0000256" key="5">
    <source>
        <dbReference type="ARBA" id="ARBA00022989"/>
    </source>
</evidence>
<evidence type="ECO:0000256" key="6">
    <source>
        <dbReference type="ARBA" id="ARBA00023136"/>
    </source>
</evidence>
<dbReference type="AlphaFoldDB" id="A0A8S3QR33"/>
<dbReference type="GO" id="GO:0005436">
    <property type="term" value="F:sodium:phosphate symporter activity"/>
    <property type="evidence" value="ECO:0007669"/>
    <property type="project" value="InterPro"/>
</dbReference>
<feature type="transmembrane region" description="Helical" evidence="7">
    <location>
        <begin position="99"/>
        <end position="126"/>
    </location>
</feature>
<comment type="caution">
    <text evidence="8">The sequence shown here is derived from an EMBL/GenBank/DDBJ whole genome shotgun (WGS) entry which is preliminary data.</text>
</comment>
<accession>A0A8S3QR33</accession>
<evidence type="ECO:0000256" key="7">
    <source>
        <dbReference type="SAM" id="Phobius"/>
    </source>
</evidence>
<evidence type="ECO:0000313" key="9">
    <source>
        <dbReference type="Proteomes" id="UP000683360"/>
    </source>
</evidence>
<dbReference type="Proteomes" id="UP000683360">
    <property type="component" value="Unassembled WGS sequence"/>
</dbReference>
<dbReference type="EMBL" id="CAJPWZ010000647">
    <property type="protein sequence ID" value="CAG2197392.1"/>
    <property type="molecule type" value="Genomic_DNA"/>
</dbReference>
<feature type="transmembrane region" description="Helical" evidence="7">
    <location>
        <begin position="482"/>
        <end position="501"/>
    </location>
</feature>
<feature type="transmembrane region" description="Helical" evidence="7">
    <location>
        <begin position="549"/>
        <end position="571"/>
    </location>
</feature>
<keyword evidence="9" id="KW-1185">Reference proteome</keyword>
<dbReference type="OrthoDB" id="76259at2759"/>
<proteinExistence type="inferred from homology"/>
<comment type="subcellular location">
    <subcellularLocation>
        <location evidence="1">Apical cell membrane</location>
        <topology evidence="1">Multi-pass membrane protein</topology>
    </subcellularLocation>
</comment>
<evidence type="ECO:0000256" key="1">
    <source>
        <dbReference type="ARBA" id="ARBA00004424"/>
    </source>
</evidence>
<name>A0A8S3QR33_MYTED</name>
<dbReference type="NCBIfam" id="TIGR01013">
    <property type="entry name" value="2a58"/>
    <property type="match status" value="1"/>
</dbReference>
<organism evidence="8 9">
    <name type="scientific">Mytilus edulis</name>
    <name type="common">Blue mussel</name>
    <dbReference type="NCBI Taxonomy" id="6550"/>
    <lineage>
        <taxon>Eukaryota</taxon>
        <taxon>Metazoa</taxon>
        <taxon>Spiralia</taxon>
        <taxon>Lophotrochozoa</taxon>
        <taxon>Mollusca</taxon>
        <taxon>Bivalvia</taxon>
        <taxon>Autobranchia</taxon>
        <taxon>Pteriomorphia</taxon>
        <taxon>Mytilida</taxon>
        <taxon>Mytiloidea</taxon>
        <taxon>Mytilidae</taxon>
        <taxon>Mytilinae</taxon>
        <taxon>Mytilus</taxon>
    </lineage>
</organism>
<sequence length="663" mass="72860">MHQKSIFAVKWKPKSSVPIPSNHDQLVLFFIIKCEALLFSCNFGRVSDTTATDKTVISKKNAFKNHEKEDSQEFDPWAISTKETDDGVNWKDMTVCNRFIYLITVLLKIILIFGFLYLFICALGFLSNAFKLVGGKAAGKVFRENDILTNPVAGLMIGVLVTVLLQSSSTTTSIIITMVGSEIIPIKTAIPMVMGANIGTSVTNTLVSLAQSSDREVFRKAFGGATVHDMFNWLTVIVLLPIESTVHYLYHLTGAIVRSLELSKSGKKKDLLKVITKPFTGLIVKVDKHVITNIALNKEGAEEGSVLKRWCKSVHIPYNSTVSHHEEYNSTLIEQLETAGTRYNLGIMANSNTSFIKWETNETLIKKINVERCHNLFAQTDLSDSTIGALLLVISLFVIAVALIFMVKLLNSLLKGSVAKVVKKFINSDFPGLFKYLTGYVAILIGTGTTMIIQSSSVFTSILTPLVGVGVVSLDRMLPLTLGANIGTCLTGILAALANPAKAIPNALQVALCHLFFNISGVLLFYPIPITRKAPINLAKGLGNITAKYRWFPICYLILVFVALPGLIFVLSLAGTVPFAVVGTIILLFLVCLIVINIAQKYCRNRLPSCLRNWDFLPLCFRSLKPIDKLISSVIGIFVCCTNQEKETDMSEKGSNNKAFTIL</sequence>
<dbReference type="PANTHER" id="PTHR10010:SF46">
    <property type="entry name" value="SODIUM-DEPENDENT PHOSPHATE TRANSPORT PROTEIN 2B"/>
    <property type="match status" value="1"/>
</dbReference>
<protein>
    <submittedName>
        <fullName evidence="8">SLC34A</fullName>
    </submittedName>
</protein>
<evidence type="ECO:0000313" key="8">
    <source>
        <dbReference type="EMBL" id="CAG2197392.1"/>
    </source>
</evidence>
<evidence type="ECO:0000256" key="4">
    <source>
        <dbReference type="ARBA" id="ARBA00022692"/>
    </source>
</evidence>
<keyword evidence="3" id="KW-1003">Cell membrane</keyword>
<dbReference type="GO" id="GO:0044341">
    <property type="term" value="P:sodium-dependent phosphate transport"/>
    <property type="evidence" value="ECO:0007669"/>
    <property type="project" value="InterPro"/>
</dbReference>
<evidence type="ECO:0000256" key="2">
    <source>
        <dbReference type="ARBA" id="ARBA00005808"/>
    </source>
</evidence>
<evidence type="ECO:0000256" key="3">
    <source>
        <dbReference type="ARBA" id="ARBA00022475"/>
    </source>
</evidence>
<dbReference type="GO" id="GO:0016324">
    <property type="term" value="C:apical plasma membrane"/>
    <property type="evidence" value="ECO:0007669"/>
    <property type="project" value="UniProtKB-SubCell"/>
</dbReference>
<dbReference type="InterPro" id="IPR003841">
    <property type="entry name" value="Na/Pi_transpt"/>
</dbReference>
<keyword evidence="4 7" id="KW-0812">Transmembrane</keyword>
<feature type="transmembrane region" description="Helical" evidence="7">
    <location>
        <begin position="577"/>
        <end position="599"/>
    </location>
</feature>
<dbReference type="NCBIfam" id="NF037997">
    <property type="entry name" value="Na_Pi_symport"/>
    <property type="match status" value="2"/>
</dbReference>
<feature type="transmembrane region" description="Helical" evidence="7">
    <location>
        <begin position="507"/>
        <end position="528"/>
    </location>
</feature>
<gene>
    <name evidence="8" type="ORF">MEDL_12238</name>
</gene>
<feature type="transmembrane region" description="Helical" evidence="7">
    <location>
        <begin position="432"/>
        <end position="452"/>
    </location>
</feature>
<reference evidence="8" key="1">
    <citation type="submission" date="2021-03" db="EMBL/GenBank/DDBJ databases">
        <authorList>
            <person name="Bekaert M."/>
        </authorList>
    </citation>
    <scope>NUCLEOTIDE SEQUENCE</scope>
</reference>
<dbReference type="PANTHER" id="PTHR10010">
    <property type="entry name" value="SOLUTE CARRIER FAMILY 34 SODIUM PHOSPHATE , MEMBER 2-RELATED"/>
    <property type="match status" value="1"/>
</dbReference>
<keyword evidence="5 7" id="KW-1133">Transmembrane helix</keyword>
<dbReference type="Pfam" id="PF02690">
    <property type="entry name" value="Na_Pi_cotrans"/>
    <property type="match status" value="2"/>
</dbReference>
<feature type="transmembrane region" description="Helical" evidence="7">
    <location>
        <begin position="387"/>
        <end position="411"/>
    </location>
</feature>
<keyword evidence="6 7" id="KW-0472">Membrane</keyword>